<keyword evidence="4" id="KW-1185">Reference proteome</keyword>
<name>A0A5C2RVB1_9APHY</name>
<feature type="compositionally biased region" description="Basic and acidic residues" evidence="1">
    <location>
        <begin position="122"/>
        <end position="132"/>
    </location>
</feature>
<evidence type="ECO:0000256" key="1">
    <source>
        <dbReference type="SAM" id="MobiDB-lite"/>
    </source>
</evidence>
<feature type="compositionally biased region" description="Basic and acidic residues" evidence="1">
    <location>
        <begin position="1"/>
        <end position="11"/>
    </location>
</feature>
<feature type="region of interest" description="Disordered" evidence="1">
    <location>
        <begin position="1"/>
        <end position="21"/>
    </location>
</feature>
<feature type="transmembrane region" description="Helical" evidence="2">
    <location>
        <begin position="79"/>
        <end position="98"/>
    </location>
</feature>
<keyword evidence="2" id="KW-1133">Transmembrane helix</keyword>
<gene>
    <name evidence="3" type="ORF">L227DRAFT_616106</name>
</gene>
<organism evidence="3 4">
    <name type="scientific">Lentinus tigrinus ALCF2SS1-6</name>
    <dbReference type="NCBI Taxonomy" id="1328759"/>
    <lineage>
        <taxon>Eukaryota</taxon>
        <taxon>Fungi</taxon>
        <taxon>Dikarya</taxon>
        <taxon>Basidiomycota</taxon>
        <taxon>Agaricomycotina</taxon>
        <taxon>Agaricomycetes</taxon>
        <taxon>Polyporales</taxon>
        <taxon>Polyporaceae</taxon>
        <taxon>Lentinus</taxon>
    </lineage>
</organism>
<sequence length="148" mass="16146">MERSGRPEHSADSSNAIQEPCTARTRLPDDRVLVAVVDHAWAPAAGRLLPVPAIVQGFILTTLAFESAVEIFGDQNEGASFAFVFLLITCAAWSVVLIRKLQDGGQDSACIRTQQKDSGGTPEREDSSDAIREGCKRRHTSVRMSCRF</sequence>
<evidence type="ECO:0000313" key="3">
    <source>
        <dbReference type="EMBL" id="RPD54620.1"/>
    </source>
</evidence>
<accession>A0A5C2RVB1</accession>
<evidence type="ECO:0000313" key="4">
    <source>
        <dbReference type="Proteomes" id="UP000313359"/>
    </source>
</evidence>
<dbReference type="AlphaFoldDB" id="A0A5C2RVB1"/>
<keyword evidence="2" id="KW-0472">Membrane</keyword>
<reference evidence="3" key="1">
    <citation type="journal article" date="2018" name="Genome Biol. Evol.">
        <title>Genomics and development of Lentinus tigrinus, a white-rot wood-decaying mushroom with dimorphic fruiting bodies.</title>
        <authorList>
            <person name="Wu B."/>
            <person name="Xu Z."/>
            <person name="Knudson A."/>
            <person name="Carlson A."/>
            <person name="Chen N."/>
            <person name="Kovaka S."/>
            <person name="LaButti K."/>
            <person name="Lipzen A."/>
            <person name="Pennachio C."/>
            <person name="Riley R."/>
            <person name="Schakwitz W."/>
            <person name="Umezawa K."/>
            <person name="Ohm R.A."/>
            <person name="Grigoriev I.V."/>
            <person name="Nagy L.G."/>
            <person name="Gibbons J."/>
            <person name="Hibbett D."/>
        </authorList>
    </citation>
    <scope>NUCLEOTIDE SEQUENCE [LARGE SCALE GENOMIC DNA]</scope>
    <source>
        <strain evidence="3">ALCF2SS1-6</strain>
    </source>
</reference>
<protein>
    <submittedName>
        <fullName evidence="3">Uncharacterized protein</fullName>
    </submittedName>
</protein>
<proteinExistence type="predicted"/>
<dbReference type="OrthoDB" id="5965864at2759"/>
<evidence type="ECO:0000256" key="2">
    <source>
        <dbReference type="SAM" id="Phobius"/>
    </source>
</evidence>
<keyword evidence="2" id="KW-0812">Transmembrane</keyword>
<dbReference type="Proteomes" id="UP000313359">
    <property type="component" value="Unassembled WGS sequence"/>
</dbReference>
<dbReference type="EMBL" id="ML122304">
    <property type="protein sequence ID" value="RPD54620.1"/>
    <property type="molecule type" value="Genomic_DNA"/>
</dbReference>
<feature type="region of interest" description="Disordered" evidence="1">
    <location>
        <begin position="111"/>
        <end position="132"/>
    </location>
</feature>